<accession>A0A453IPG7</accession>
<organism evidence="3 4">
    <name type="scientific">Aegilops tauschii subsp. strangulata</name>
    <name type="common">Goatgrass</name>
    <dbReference type="NCBI Taxonomy" id="200361"/>
    <lineage>
        <taxon>Eukaryota</taxon>
        <taxon>Viridiplantae</taxon>
        <taxon>Streptophyta</taxon>
        <taxon>Embryophyta</taxon>
        <taxon>Tracheophyta</taxon>
        <taxon>Spermatophyta</taxon>
        <taxon>Magnoliopsida</taxon>
        <taxon>Liliopsida</taxon>
        <taxon>Poales</taxon>
        <taxon>Poaceae</taxon>
        <taxon>BOP clade</taxon>
        <taxon>Pooideae</taxon>
        <taxon>Triticodae</taxon>
        <taxon>Triticeae</taxon>
        <taxon>Triticinae</taxon>
        <taxon>Aegilops</taxon>
    </lineage>
</organism>
<dbReference type="EnsemblPlants" id="AET4Gv20638500.1">
    <property type="protein sequence ID" value="AET4Gv20638500.1"/>
    <property type="gene ID" value="AET4Gv20638500"/>
</dbReference>
<reference evidence="4" key="1">
    <citation type="journal article" date="2014" name="Science">
        <title>Ancient hybridizations among the ancestral genomes of bread wheat.</title>
        <authorList>
            <consortium name="International Wheat Genome Sequencing Consortium,"/>
            <person name="Marcussen T."/>
            <person name="Sandve S.R."/>
            <person name="Heier L."/>
            <person name="Spannagl M."/>
            <person name="Pfeifer M."/>
            <person name="Jakobsen K.S."/>
            <person name="Wulff B.B."/>
            <person name="Steuernagel B."/>
            <person name="Mayer K.F."/>
            <person name="Olsen O.A."/>
        </authorList>
    </citation>
    <scope>NUCLEOTIDE SEQUENCE [LARGE SCALE GENOMIC DNA]</scope>
    <source>
        <strain evidence="4">cv. AL8/78</strain>
    </source>
</reference>
<reference evidence="3" key="3">
    <citation type="journal article" date="2017" name="Nature">
        <title>Genome sequence of the progenitor of the wheat D genome Aegilops tauschii.</title>
        <authorList>
            <person name="Luo M.C."/>
            <person name="Gu Y.Q."/>
            <person name="Puiu D."/>
            <person name="Wang H."/>
            <person name="Twardziok S.O."/>
            <person name="Deal K.R."/>
            <person name="Huo N."/>
            <person name="Zhu T."/>
            <person name="Wang L."/>
            <person name="Wang Y."/>
            <person name="McGuire P.E."/>
            <person name="Liu S."/>
            <person name="Long H."/>
            <person name="Ramasamy R.K."/>
            <person name="Rodriguez J.C."/>
            <person name="Van S.L."/>
            <person name="Yuan L."/>
            <person name="Wang Z."/>
            <person name="Xia Z."/>
            <person name="Xiao L."/>
            <person name="Anderson O.D."/>
            <person name="Ouyang S."/>
            <person name="Liang Y."/>
            <person name="Zimin A.V."/>
            <person name="Pertea G."/>
            <person name="Qi P."/>
            <person name="Bennetzen J.L."/>
            <person name="Dai X."/>
            <person name="Dawson M.W."/>
            <person name="Muller H.G."/>
            <person name="Kugler K."/>
            <person name="Rivarola-Duarte L."/>
            <person name="Spannagl M."/>
            <person name="Mayer K.F.X."/>
            <person name="Lu F.H."/>
            <person name="Bevan M.W."/>
            <person name="Leroy P."/>
            <person name="Li P."/>
            <person name="You F.M."/>
            <person name="Sun Q."/>
            <person name="Liu Z."/>
            <person name="Lyons E."/>
            <person name="Wicker T."/>
            <person name="Salzberg S.L."/>
            <person name="Devos K.M."/>
            <person name="Dvorak J."/>
        </authorList>
    </citation>
    <scope>NUCLEOTIDE SEQUENCE [LARGE SCALE GENOMIC DNA]</scope>
    <source>
        <strain evidence="3">cv. AL8/78</strain>
    </source>
</reference>
<dbReference type="PANTHER" id="PTHR31286:SF167">
    <property type="entry name" value="OS09G0268800 PROTEIN"/>
    <property type="match status" value="1"/>
</dbReference>
<dbReference type="InterPro" id="IPR040256">
    <property type="entry name" value="At4g02000-like"/>
</dbReference>
<dbReference type="STRING" id="200361.A0A453IPG7"/>
<dbReference type="Proteomes" id="UP000015105">
    <property type="component" value="Chromosome 4D"/>
</dbReference>
<feature type="region of interest" description="Disordered" evidence="1">
    <location>
        <begin position="1"/>
        <end position="21"/>
    </location>
</feature>
<sequence>GCRLPRTHSAASGGGAPASNPDLGDYFNQLDLNDEDFDDVEIDVDDPEINESVRWLALARVHTEKNFSQSAFYKDMRAAWNPAQSVRFKPVGPNRFVVQASCLGDWERMMMQGPWLFRNMAVLLCPYDGFSKTDEIEIFEMPIWLQIHKVPEAYCKESVVEKLLKDAGEIMDMRLNGNTRGDYVRVRVKHDIQRPLTKFVSIVRAKERQVYLVRYEKLARFCKVCGLIGHVYKE</sequence>
<evidence type="ECO:0000313" key="4">
    <source>
        <dbReference type="Proteomes" id="UP000015105"/>
    </source>
</evidence>
<protein>
    <recommendedName>
        <fullName evidence="2">Zinc knuckle CX2CX4HX4C domain-containing protein</fullName>
    </recommendedName>
</protein>
<reference evidence="3" key="5">
    <citation type="journal article" date="2021" name="G3 (Bethesda)">
        <title>Aegilops tauschii genome assembly Aet v5.0 features greater sequence contiguity and improved annotation.</title>
        <authorList>
            <person name="Wang L."/>
            <person name="Zhu T."/>
            <person name="Rodriguez J.C."/>
            <person name="Deal K.R."/>
            <person name="Dubcovsky J."/>
            <person name="McGuire P.E."/>
            <person name="Lux T."/>
            <person name="Spannagl M."/>
            <person name="Mayer K.F.X."/>
            <person name="Baldrich P."/>
            <person name="Meyers B.C."/>
            <person name="Huo N."/>
            <person name="Gu Y.Q."/>
            <person name="Zhou H."/>
            <person name="Devos K.M."/>
            <person name="Bennetzen J.L."/>
            <person name="Unver T."/>
            <person name="Budak H."/>
            <person name="Gulick P.J."/>
            <person name="Galiba G."/>
            <person name="Kalapos B."/>
            <person name="Nelson D.R."/>
            <person name="Li P."/>
            <person name="You F.M."/>
            <person name="Luo M.C."/>
            <person name="Dvorak J."/>
        </authorList>
    </citation>
    <scope>NUCLEOTIDE SEQUENCE [LARGE SCALE GENOMIC DNA]</scope>
    <source>
        <strain evidence="3">cv. AL8/78</strain>
    </source>
</reference>
<dbReference type="Pfam" id="PF14392">
    <property type="entry name" value="zf-CCHC_4"/>
    <property type="match status" value="1"/>
</dbReference>
<feature type="domain" description="Zinc knuckle CX2CX4HX4C" evidence="2">
    <location>
        <begin position="191"/>
        <end position="233"/>
    </location>
</feature>
<dbReference type="Gramene" id="AET4Gv20638500.1">
    <property type="protein sequence ID" value="AET4Gv20638500.1"/>
    <property type="gene ID" value="AET4Gv20638500"/>
</dbReference>
<dbReference type="InterPro" id="IPR025836">
    <property type="entry name" value="Zn_knuckle_CX2CX4HX4C"/>
</dbReference>
<proteinExistence type="predicted"/>
<dbReference type="AlphaFoldDB" id="A0A453IPG7"/>
<dbReference type="PANTHER" id="PTHR31286">
    <property type="entry name" value="GLYCINE-RICH CELL WALL STRUCTURAL PROTEIN 1.8-LIKE"/>
    <property type="match status" value="1"/>
</dbReference>
<reference evidence="4" key="2">
    <citation type="journal article" date="2017" name="Nat. Plants">
        <title>The Aegilops tauschii genome reveals multiple impacts of transposons.</title>
        <authorList>
            <person name="Zhao G."/>
            <person name="Zou C."/>
            <person name="Li K."/>
            <person name="Wang K."/>
            <person name="Li T."/>
            <person name="Gao L."/>
            <person name="Zhang X."/>
            <person name="Wang H."/>
            <person name="Yang Z."/>
            <person name="Liu X."/>
            <person name="Jiang W."/>
            <person name="Mao L."/>
            <person name="Kong X."/>
            <person name="Jiao Y."/>
            <person name="Jia J."/>
        </authorList>
    </citation>
    <scope>NUCLEOTIDE SEQUENCE [LARGE SCALE GENOMIC DNA]</scope>
    <source>
        <strain evidence="4">cv. AL8/78</strain>
    </source>
</reference>
<evidence type="ECO:0000256" key="1">
    <source>
        <dbReference type="SAM" id="MobiDB-lite"/>
    </source>
</evidence>
<keyword evidence="4" id="KW-1185">Reference proteome</keyword>
<evidence type="ECO:0000313" key="3">
    <source>
        <dbReference type="EnsemblPlants" id="AET4Gv20638500.1"/>
    </source>
</evidence>
<evidence type="ECO:0000259" key="2">
    <source>
        <dbReference type="Pfam" id="PF14392"/>
    </source>
</evidence>
<reference evidence="3" key="4">
    <citation type="submission" date="2019-03" db="UniProtKB">
        <authorList>
            <consortium name="EnsemblPlants"/>
        </authorList>
    </citation>
    <scope>IDENTIFICATION</scope>
</reference>
<name>A0A453IPG7_AEGTS</name>